<dbReference type="Proteomes" id="UP000485058">
    <property type="component" value="Unassembled WGS sequence"/>
</dbReference>
<gene>
    <name evidence="1" type="ORF">HaLaN_14881</name>
</gene>
<protein>
    <submittedName>
        <fullName evidence="1">Uncharacterized protein</fullName>
    </submittedName>
</protein>
<evidence type="ECO:0000313" key="2">
    <source>
        <dbReference type="Proteomes" id="UP000485058"/>
    </source>
</evidence>
<name>A0A699Z6E0_HAELA</name>
<dbReference type="AlphaFoldDB" id="A0A699Z6E0"/>
<proteinExistence type="predicted"/>
<accession>A0A699Z6E0</accession>
<evidence type="ECO:0000313" key="1">
    <source>
        <dbReference type="EMBL" id="GFH18133.1"/>
    </source>
</evidence>
<keyword evidence="2" id="KW-1185">Reference proteome</keyword>
<dbReference type="EMBL" id="BLLF01001252">
    <property type="protein sequence ID" value="GFH18133.1"/>
    <property type="molecule type" value="Genomic_DNA"/>
</dbReference>
<organism evidence="1 2">
    <name type="scientific">Haematococcus lacustris</name>
    <name type="common">Green alga</name>
    <name type="synonym">Haematococcus pluvialis</name>
    <dbReference type="NCBI Taxonomy" id="44745"/>
    <lineage>
        <taxon>Eukaryota</taxon>
        <taxon>Viridiplantae</taxon>
        <taxon>Chlorophyta</taxon>
        <taxon>core chlorophytes</taxon>
        <taxon>Chlorophyceae</taxon>
        <taxon>CS clade</taxon>
        <taxon>Chlamydomonadales</taxon>
        <taxon>Haematococcaceae</taxon>
        <taxon>Haematococcus</taxon>
    </lineage>
</organism>
<sequence length="76" mass="8888">MSEVLHKTATYPFRESSVIPTPPCQLRWDFNKVSQEQPHPQTVGWRVERWTQQFHRACSVRCGHVGGRRSHLHPTP</sequence>
<reference evidence="1 2" key="1">
    <citation type="submission" date="2020-02" db="EMBL/GenBank/DDBJ databases">
        <title>Draft genome sequence of Haematococcus lacustris strain NIES-144.</title>
        <authorList>
            <person name="Morimoto D."/>
            <person name="Nakagawa S."/>
            <person name="Yoshida T."/>
            <person name="Sawayama S."/>
        </authorList>
    </citation>
    <scope>NUCLEOTIDE SEQUENCE [LARGE SCALE GENOMIC DNA]</scope>
    <source>
        <strain evidence="1 2">NIES-144</strain>
    </source>
</reference>
<comment type="caution">
    <text evidence="1">The sequence shown here is derived from an EMBL/GenBank/DDBJ whole genome shotgun (WGS) entry which is preliminary data.</text>
</comment>